<evidence type="ECO:0000256" key="2">
    <source>
        <dbReference type="ARBA" id="ARBA00022980"/>
    </source>
</evidence>
<dbReference type="GO" id="GO:0005840">
    <property type="term" value="C:ribosome"/>
    <property type="evidence" value="ECO:0007669"/>
    <property type="project" value="UniProtKB-KW"/>
</dbReference>
<dbReference type="GO" id="GO:1990904">
    <property type="term" value="C:ribonucleoprotein complex"/>
    <property type="evidence" value="ECO:0007669"/>
    <property type="project" value="UniProtKB-KW"/>
</dbReference>
<name>A0A518BTL0_9BACT</name>
<dbReference type="GO" id="GO:0003735">
    <property type="term" value="F:structural constituent of ribosome"/>
    <property type="evidence" value="ECO:0007669"/>
    <property type="project" value="InterPro"/>
</dbReference>
<gene>
    <name evidence="5 7" type="primary">rpmI</name>
    <name evidence="7" type="ORF">Pan265_01330</name>
</gene>
<dbReference type="GO" id="GO:0006412">
    <property type="term" value="P:translation"/>
    <property type="evidence" value="ECO:0007669"/>
    <property type="project" value="UniProtKB-UniRule"/>
</dbReference>
<dbReference type="NCBIfam" id="TIGR00001">
    <property type="entry name" value="rpmI_bact"/>
    <property type="match status" value="1"/>
</dbReference>
<dbReference type="KEGG" id="mcad:Pan265_01330"/>
<organism evidence="7 8">
    <name type="scientific">Mucisphaera calidilacus</name>
    <dbReference type="NCBI Taxonomy" id="2527982"/>
    <lineage>
        <taxon>Bacteria</taxon>
        <taxon>Pseudomonadati</taxon>
        <taxon>Planctomycetota</taxon>
        <taxon>Phycisphaerae</taxon>
        <taxon>Phycisphaerales</taxon>
        <taxon>Phycisphaeraceae</taxon>
        <taxon>Mucisphaera</taxon>
    </lineage>
</organism>
<keyword evidence="8" id="KW-1185">Reference proteome</keyword>
<protein>
    <recommendedName>
        <fullName evidence="4 5">Large ribosomal subunit protein bL35</fullName>
    </recommendedName>
</protein>
<accession>A0A518BTL0</accession>
<evidence type="ECO:0000256" key="5">
    <source>
        <dbReference type="HAMAP-Rule" id="MF_00514"/>
    </source>
</evidence>
<evidence type="ECO:0000313" key="7">
    <source>
        <dbReference type="EMBL" id="QDU70310.1"/>
    </source>
</evidence>
<dbReference type="Pfam" id="PF01632">
    <property type="entry name" value="Ribosomal_L35p"/>
    <property type="match status" value="1"/>
</dbReference>
<dbReference type="HAMAP" id="MF_00514">
    <property type="entry name" value="Ribosomal_bL35"/>
    <property type="match status" value="1"/>
</dbReference>
<dbReference type="PRINTS" id="PR00064">
    <property type="entry name" value="RIBOSOMALL35"/>
</dbReference>
<dbReference type="PROSITE" id="PS00936">
    <property type="entry name" value="RIBOSOMAL_L35"/>
    <property type="match status" value="1"/>
</dbReference>
<dbReference type="InterPro" id="IPR018265">
    <property type="entry name" value="Ribosomal_bL35_CS"/>
</dbReference>
<dbReference type="InterPro" id="IPR021137">
    <property type="entry name" value="Ribosomal_bL35-like"/>
</dbReference>
<reference evidence="7 8" key="1">
    <citation type="submission" date="2019-02" db="EMBL/GenBank/DDBJ databases">
        <title>Deep-cultivation of Planctomycetes and their phenomic and genomic characterization uncovers novel biology.</title>
        <authorList>
            <person name="Wiegand S."/>
            <person name="Jogler M."/>
            <person name="Boedeker C."/>
            <person name="Pinto D."/>
            <person name="Vollmers J."/>
            <person name="Rivas-Marin E."/>
            <person name="Kohn T."/>
            <person name="Peeters S.H."/>
            <person name="Heuer A."/>
            <person name="Rast P."/>
            <person name="Oberbeckmann S."/>
            <person name="Bunk B."/>
            <person name="Jeske O."/>
            <person name="Meyerdierks A."/>
            <person name="Storesund J.E."/>
            <person name="Kallscheuer N."/>
            <person name="Luecker S."/>
            <person name="Lage O.M."/>
            <person name="Pohl T."/>
            <person name="Merkel B.J."/>
            <person name="Hornburger P."/>
            <person name="Mueller R.-W."/>
            <person name="Bruemmer F."/>
            <person name="Labrenz M."/>
            <person name="Spormann A.M."/>
            <person name="Op den Camp H."/>
            <person name="Overmann J."/>
            <person name="Amann R."/>
            <person name="Jetten M.S.M."/>
            <person name="Mascher T."/>
            <person name="Medema M.H."/>
            <person name="Devos D.P."/>
            <person name="Kaster A.-K."/>
            <person name="Ovreas L."/>
            <person name="Rohde M."/>
            <person name="Galperin M.Y."/>
            <person name="Jogler C."/>
        </authorList>
    </citation>
    <scope>NUCLEOTIDE SEQUENCE [LARGE SCALE GENOMIC DNA]</scope>
    <source>
        <strain evidence="7 8">Pan265</strain>
    </source>
</reference>
<sequence length="91" mass="10411">MPKQKTHKGLLKRVRVTARGKVKFRKVGTSHLNSGLTGQKMRDLRQPAYAKKGDVKKLSRMLMTRIRSTEYIARLDAERENAETDKNGQSN</sequence>
<evidence type="ECO:0000256" key="6">
    <source>
        <dbReference type="RuleBase" id="RU000568"/>
    </source>
</evidence>
<evidence type="ECO:0000256" key="1">
    <source>
        <dbReference type="ARBA" id="ARBA00006598"/>
    </source>
</evidence>
<evidence type="ECO:0000313" key="8">
    <source>
        <dbReference type="Proteomes" id="UP000320386"/>
    </source>
</evidence>
<dbReference type="InterPro" id="IPR037229">
    <property type="entry name" value="Ribosomal_bL35_sf"/>
</dbReference>
<dbReference type="RefSeq" id="WP_145444348.1">
    <property type="nucleotide sequence ID" value="NZ_CP036280.1"/>
</dbReference>
<comment type="similarity">
    <text evidence="1 5 6">Belongs to the bacterial ribosomal protein bL35 family.</text>
</comment>
<dbReference type="InterPro" id="IPR001706">
    <property type="entry name" value="Ribosomal_bL35"/>
</dbReference>
<dbReference type="SUPFAM" id="SSF143034">
    <property type="entry name" value="L35p-like"/>
    <property type="match status" value="1"/>
</dbReference>
<evidence type="ECO:0000256" key="3">
    <source>
        <dbReference type="ARBA" id="ARBA00023274"/>
    </source>
</evidence>
<evidence type="ECO:0000256" key="4">
    <source>
        <dbReference type="ARBA" id="ARBA00071664"/>
    </source>
</evidence>
<dbReference type="AlphaFoldDB" id="A0A518BTL0"/>
<dbReference type="EMBL" id="CP036280">
    <property type="protein sequence ID" value="QDU70310.1"/>
    <property type="molecule type" value="Genomic_DNA"/>
</dbReference>
<keyword evidence="3 5" id="KW-0687">Ribonucleoprotein</keyword>
<dbReference type="OrthoDB" id="47476at2"/>
<proteinExistence type="inferred from homology"/>
<dbReference type="Proteomes" id="UP000320386">
    <property type="component" value="Chromosome"/>
</dbReference>
<dbReference type="Gene3D" id="4.10.410.60">
    <property type="match status" value="1"/>
</dbReference>
<keyword evidence="2 5" id="KW-0689">Ribosomal protein</keyword>
<dbReference type="FunFam" id="4.10.410.60:FF:000001">
    <property type="entry name" value="50S ribosomal protein L35"/>
    <property type="match status" value="1"/>
</dbReference>